<name>A0A5J4LPZ9_9ACTN</name>
<protein>
    <submittedName>
        <fullName evidence="1">Uncharacterized protein</fullName>
    </submittedName>
</protein>
<dbReference type="EMBL" id="BLAG01000020">
    <property type="protein sequence ID" value="GES33569.1"/>
    <property type="molecule type" value="Genomic_DNA"/>
</dbReference>
<gene>
    <name evidence="1" type="ORF">San01_60570</name>
</gene>
<evidence type="ECO:0000313" key="1">
    <source>
        <dbReference type="EMBL" id="GES33569.1"/>
    </source>
</evidence>
<sequence>MLLGWFTDTFADWPRQDRDDLVRLLSHFADDVTTRLALLVEERTEPPLPSATMALRSPCPAFAVRRRLFGTRGRRR</sequence>
<accession>A0A5J4LPZ9</accession>
<comment type="caution">
    <text evidence="1">The sequence shown here is derived from an EMBL/GenBank/DDBJ whole genome shotgun (WGS) entry which is preliminary data.</text>
</comment>
<dbReference type="Proteomes" id="UP000325598">
    <property type="component" value="Unassembled WGS sequence"/>
</dbReference>
<dbReference type="AlphaFoldDB" id="A0A5J4LPZ9"/>
<evidence type="ECO:0000313" key="2">
    <source>
        <dbReference type="Proteomes" id="UP000325598"/>
    </source>
</evidence>
<proteinExistence type="predicted"/>
<reference evidence="1 2" key="1">
    <citation type="submission" date="2019-10" db="EMBL/GenBank/DDBJ databases">
        <title>Whole genome shotgun sequence of Streptomyces angustmyceticus NBRC 3934.</title>
        <authorList>
            <person name="Hosoyama A."/>
            <person name="Ichikawa N."/>
            <person name="Kimura A."/>
            <person name="Kitahashi Y."/>
            <person name="Komaki H."/>
            <person name="Uohara A."/>
        </authorList>
    </citation>
    <scope>NUCLEOTIDE SEQUENCE [LARGE SCALE GENOMIC DNA]</scope>
    <source>
        <strain evidence="1 2">NBRC 3934</strain>
    </source>
</reference>
<keyword evidence="2" id="KW-1185">Reference proteome</keyword>
<organism evidence="1 2">
    <name type="scientific">Streptomyces angustmyceticus</name>
    <dbReference type="NCBI Taxonomy" id="285578"/>
    <lineage>
        <taxon>Bacteria</taxon>
        <taxon>Bacillati</taxon>
        <taxon>Actinomycetota</taxon>
        <taxon>Actinomycetes</taxon>
        <taxon>Kitasatosporales</taxon>
        <taxon>Streptomycetaceae</taxon>
        <taxon>Streptomyces</taxon>
    </lineage>
</organism>